<evidence type="ECO:0000256" key="11">
    <source>
        <dbReference type="SAM" id="MobiDB-lite"/>
    </source>
</evidence>
<keyword evidence="8" id="KW-0234">DNA repair</keyword>
<dbReference type="GO" id="GO:0006281">
    <property type="term" value="P:DNA repair"/>
    <property type="evidence" value="ECO:0007669"/>
    <property type="project" value="UniProtKB-KW"/>
</dbReference>
<dbReference type="AlphaFoldDB" id="A0AAE1K7M1"/>
<keyword evidence="3" id="KW-0156">Chromatin regulator</keyword>
<dbReference type="EMBL" id="JAWQEG010003426">
    <property type="protein sequence ID" value="KAK3866274.1"/>
    <property type="molecule type" value="Genomic_DNA"/>
</dbReference>
<dbReference type="CDD" id="cd18983">
    <property type="entry name" value="CBD_MSL3_like"/>
    <property type="match status" value="1"/>
</dbReference>
<dbReference type="PANTHER" id="PTHR10880:SF48">
    <property type="entry name" value="MORTALITY FACTOR 4 LIKE 2"/>
    <property type="match status" value="1"/>
</dbReference>
<keyword evidence="6" id="KW-0804">Transcription</keyword>
<comment type="caution">
    <text evidence="13">The sequence shown here is derived from an EMBL/GenBank/DDBJ whole genome shotgun (WGS) entry which is preliminary data.</text>
</comment>
<keyword evidence="2" id="KW-0227">DNA damage</keyword>
<dbReference type="InterPro" id="IPR025995">
    <property type="entry name" value="Tudor-knot"/>
</dbReference>
<evidence type="ECO:0000256" key="5">
    <source>
        <dbReference type="ARBA" id="ARBA00023015"/>
    </source>
</evidence>
<feature type="compositionally biased region" description="Basic and acidic residues" evidence="11">
    <location>
        <begin position="73"/>
        <end position="83"/>
    </location>
</feature>
<sequence length="398" mass="43964">MEKPTVKTKFTESEKVLCFHGPLIYEAKCLKVQVKEKQVKYFIHYAGWNKNWDEWVPESRVLKLSDANISRQKDLQKAHEASLKNKKNKKEKKRLLKESGKDAVGLPGTVGSTGGGSSGSGGGTGEGGGRGSSAGGERSGGGGDDSRSSTPSTDRSSGGPGKRSAASTPTTPASTKEESDSRKKRSRLDATVDTSVPGVCGAGGHSVPGEHQQQQLGHGKEDQFMTAVEVRVKLPDELKPALVDDWDLINRQRKLAVIPAHHTVDTILAEYIRAKTSTKSNTPNKESAVQEVVAGLREYFNVMLGTQLLYKFERPQYAELLQQNKDKQASDIYGFIHLIRLFVRLGQMLAYTQLDEKSVTLLNFHLQDFLRFMVKHQETYYSIQDYGVAPPEYHRKAI</sequence>
<evidence type="ECO:0000256" key="7">
    <source>
        <dbReference type="ARBA" id="ARBA00023172"/>
    </source>
</evidence>
<keyword evidence="5" id="KW-0805">Transcription regulation</keyword>
<dbReference type="GO" id="GO:0006325">
    <property type="term" value="P:chromatin organization"/>
    <property type="evidence" value="ECO:0007669"/>
    <property type="project" value="UniProtKB-KW"/>
</dbReference>
<dbReference type="FunFam" id="2.30.30.140:FF:000024">
    <property type="entry name" value="Mortality factor 4-like protein 1"/>
    <property type="match status" value="1"/>
</dbReference>
<keyword evidence="4" id="KW-0007">Acetylation</keyword>
<dbReference type="PANTHER" id="PTHR10880">
    <property type="entry name" value="MORTALITY FACTOR 4-LIKE PROTEIN"/>
    <property type="match status" value="1"/>
</dbReference>
<dbReference type="InterPro" id="IPR026541">
    <property type="entry name" value="MRG_dom"/>
</dbReference>
<evidence type="ECO:0000313" key="14">
    <source>
        <dbReference type="Proteomes" id="UP001286313"/>
    </source>
</evidence>
<keyword evidence="9" id="KW-0539">Nucleus</keyword>
<protein>
    <recommendedName>
        <fullName evidence="10">Mortality factor 4-like protein 1</fullName>
    </recommendedName>
</protein>
<dbReference type="InterPro" id="IPR000953">
    <property type="entry name" value="Chromo/chromo_shadow_dom"/>
</dbReference>
<feature type="compositionally biased region" description="Gly residues" evidence="11">
    <location>
        <begin position="111"/>
        <end position="143"/>
    </location>
</feature>
<dbReference type="GO" id="GO:0005634">
    <property type="term" value="C:nucleus"/>
    <property type="evidence" value="ECO:0007669"/>
    <property type="project" value="UniProtKB-SubCell"/>
</dbReference>
<dbReference type="GO" id="GO:0006310">
    <property type="term" value="P:DNA recombination"/>
    <property type="evidence" value="ECO:0007669"/>
    <property type="project" value="UniProtKB-KW"/>
</dbReference>
<dbReference type="GO" id="GO:0006355">
    <property type="term" value="P:regulation of DNA-templated transcription"/>
    <property type="evidence" value="ECO:0007669"/>
    <property type="project" value="InterPro"/>
</dbReference>
<evidence type="ECO:0000259" key="12">
    <source>
        <dbReference type="SMART" id="SM00298"/>
    </source>
</evidence>
<evidence type="ECO:0000256" key="1">
    <source>
        <dbReference type="ARBA" id="ARBA00004123"/>
    </source>
</evidence>
<dbReference type="PROSITE" id="PS51640">
    <property type="entry name" value="MRG"/>
    <property type="match status" value="1"/>
</dbReference>
<accession>A0AAE1K7M1</accession>
<dbReference type="InterPro" id="IPR008676">
    <property type="entry name" value="MRG"/>
</dbReference>
<dbReference type="Gene3D" id="1.10.274.30">
    <property type="entry name" value="MRG domain"/>
    <property type="match status" value="1"/>
</dbReference>
<keyword evidence="7" id="KW-0233">DNA recombination</keyword>
<dbReference type="GO" id="GO:0035267">
    <property type="term" value="C:NuA4 histone acetyltransferase complex"/>
    <property type="evidence" value="ECO:0007669"/>
    <property type="project" value="TreeGrafter"/>
</dbReference>
<evidence type="ECO:0000256" key="4">
    <source>
        <dbReference type="ARBA" id="ARBA00022990"/>
    </source>
</evidence>
<keyword evidence="14" id="KW-1185">Reference proteome</keyword>
<proteinExistence type="predicted"/>
<evidence type="ECO:0000256" key="8">
    <source>
        <dbReference type="ARBA" id="ARBA00023204"/>
    </source>
</evidence>
<evidence type="ECO:0000256" key="6">
    <source>
        <dbReference type="ARBA" id="ARBA00023163"/>
    </source>
</evidence>
<gene>
    <name evidence="13" type="ORF">Pcinc_028181</name>
</gene>
<feature type="compositionally biased region" description="Low complexity" evidence="11">
    <location>
        <begin position="164"/>
        <end position="174"/>
    </location>
</feature>
<feature type="compositionally biased region" description="Basic residues" evidence="11">
    <location>
        <begin position="84"/>
        <end position="95"/>
    </location>
</feature>
<dbReference type="InterPro" id="IPR016197">
    <property type="entry name" value="Chromo-like_dom_sf"/>
</dbReference>
<feature type="domain" description="Chromo" evidence="12">
    <location>
        <begin position="9"/>
        <end position="77"/>
    </location>
</feature>
<evidence type="ECO:0000256" key="3">
    <source>
        <dbReference type="ARBA" id="ARBA00022853"/>
    </source>
</evidence>
<name>A0AAE1K7M1_PETCI</name>
<dbReference type="FunFam" id="1.10.274.30:FF:000001">
    <property type="entry name" value="Mortality factor 4-like protein 1"/>
    <property type="match status" value="1"/>
</dbReference>
<dbReference type="SMART" id="SM00298">
    <property type="entry name" value="CHROMO"/>
    <property type="match status" value="1"/>
</dbReference>
<evidence type="ECO:0000313" key="13">
    <source>
        <dbReference type="EMBL" id="KAK3866274.1"/>
    </source>
</evidence>
<dbReference type="Proteomes" id="UP001286313">
    <property type="component" value="Unassembled WGS sequence"/>
</dbReference>
<feature type="region of interest" description="Disordered" evidence="11">
    <location>
        <begin position="73"/>
        <end position="220"/>
    </location>
</feature>
<dbReference type="InterPro" id="IPR038217">
    <property type="entry name" value="MRG_C_sf"/>
</dbReference>
<organism evidence="13 14">
    <name type="scientific">Petrolisthes cinctipes</name>
    <name type="common">Flat porcelain crab</name>
    <dbReference type="NCBI Taxonomy" id="88211"/>
    <lineage>
        <taxon>Eukaryota</taxon>
        <taxon>Metazoa</taxon>
        <taxon>Ecdysozoa</taxon>
        <taxon>Arthropoda</taxon>
        <taxon>Crustacea</taxon>
        <taxon>Multicrustacea</taxon>
        <taxon>Malacostraca</taxon>
        <taxon>Eumalacostraca</taxon>
        <taxon>Eucarida</taxon>
        <taxon>Decapoda</taxon>
        <taxon>Pleocyemata</taxon>
        <taxon>Anomura</taxon>
        <taxon>Galatheoidea</taxon>
        <taxon>Porcellanidae</taxon>
        <taxon>Petrolisthes</taxon>
    </lineage>
</organism>
<evidence type="ECO:0000256" key="2">
    <source>
        <dbReference type="ARBA" id="ARBA00022763"/>
    </source>
</evidence>
<comment type="subcellular location">
    <subcellularLocation>
        <location evidence="1">Nucleus</location>
    </subcellularLocation>
</comment>
<dbReference type="Pfam" id="PF05712">
    <property type="entry name" value="MRG"/>
    <property type="match status" value="1"/>
</dbReference>
<reference evidence="13" key="1">
    <citation type="submission" date="2023-10" db="EMBL/GenBank/DDBJ databases">
        <title>Genome assemblies of two species of porcelain crab, Petrolisthes cinctipes and Petrolisthes manimaculis (Anomura: Porcellanidae).</title>
        <authorList>
            <person name="Angst P."/>
        </authorList>
    </citation>
    <scope>NUCLEOTIDE SEQUENCE</scope>
    <source>
        <strain evidence="13">PB745_01</strain>
        <tissue evidence="13">Gill</tissue>
    </source>
</reference>
<dbReference type="Pfam" id="PF11717">
    <property type="entry name" value="Tudor-knot"/>
    <property type="match status" value="1"/>
</dbReference>
<evidence type="ECO:0000256" key="9">
    <source>
        <dbReference type="ARBA" id="ARBA00023242"/>
    </source>
</evidence>
<evidence type="ECO:0000256" key="10">
    <source>
        <dbReference type="ARBA" id="ARBA00071326"/>
    </source>
</evidence>
<dbReference type="Gene3D" id="2.30.30.140">
    <property type="match status" value="1"/>
</dbReference>
<dbReference type="SUPFAM" id="SSF54160">
    <property type="entry name" value="Chromo domain-like"/>
    <property type="match status" value="1"/>
</dbReference>
<feature type="compositionally biased region" description="Low complexity" evidence="11">
    <location>
        <begin position="148"/>
        <end position="157"/>
    </location>
</feature>